<dbReference type="SUPFAM" id="SSF53335">
    <property type="entry name" value="S-adenosyl-L-methionine-dependent methyltransferases"/>
    <property type="match status" value="1"/>
</dbReference>
<proteinExistence type="inferred from homology"/>
<evidence type="ECO:0000313" key="5">
    <source>
        <dbReference type="EMBL" id="PVU84787.1"/>
    </source>
</evidence>
<accession>A0A2T9XXI1</accession>
<keyword evidence="1 4" id="KW-0489">Methyltransferase</keyword>
<dbReference type="GO" id="GO:0032259">
    <property type="term" value="P:methylation"/>
    <property type="evidence" value="ECO:0007669"/>
    <property type="project" value="UniProtKB-KW"/>
</dbReference>
<gene>
    <name evidence="5" type="ORF">BB559_007392</name>
</gene>
<dbReference type="Proteomes" id="UP000245699">
    <property type="component" value="Unassembled WGS sequence"/>
</dbReference>
<keyword evidence="2 4" id="KW-0808">Transferase</keyword>
<dbReference type="InterPro" id="IPR030391">
    <property type="entry name" value="MeTrfase_TrmA_CS"/>
</dbReference>
<dbReference type="PANTHER" id="PTHR11061:SF30">
    <property type="entry name" value="TRNA (URACIL(54)-C(5))-METHYLTRANSFERASE"/>
    <property type="match status" value="1"/>
</dbReference>
<organism evidence="5 6">
    <name type="scientific">Furculomyces boomerangus</name>
    <dbReference type="NCBI Taxonomy" id="61424"/>
    <lineage>
        <taxon>Eukaryota</taxon>
        <taxon>Fungi</taxon>
        <taxon>Fungi incertae sedis</taxon>
        <taxon>Zoopagomycota</taxon>
        <taxon>Kickxellomycotina</taxon>
        <taxon>Harpellomycetes</taxon>
        <taxon>Harpellales</taxon>
        <taxon>Harpellaceae</taxon>
        <taxon>Furculomyces</taxon>
    </lineage>
</organism>
<dbReference type="PANTHER" id="PTHR11061">
    <property type="entry name" value="RNA M5U METHYLTRANSFERASE"/>
    <property type="match status" value="1"/>
</dbReference>
<dbReference type="InterPro" id="IPR012340">
    <property type="entry name" value="NA-bd_OB-fold"/>
</dbReference>
<feature type="active site" description="Nucleophile" evidence="4">
    <location>
        <position position="540"/>
    </location>
</feature>
<dbReference type="AlphaFoldDB" id="A0A2T9XXI1"/>
<keyword evidence="3 4" id="KW-0949">S-adenosyl-L-methionine</keyword>
<dbReference type="Gene3D" id="3.40.50.150">
    <property type="entry name" value="Vaccinia Virus protein VP39"/>
    <property type="match status" value="2"/>
</dbReference>
<dbReference type="OrthoDB" id="10250660at2759"/>
<dbReference type="InterPro" id="IPR010280">
    <property type="entry name" value="U5_MeTrfase_fam"/>
</dbReference>
<dbReference type="EMBL" id="MBFT01001234">
    <property type="protein sequence ID" value="PVU84787.1"/>
    <property type="molecule type" value="Genomic_DNA"/>
</dbReference>
<dbReference type="STRING" id="61424.A0A2T9XXI1"/>
<feature type="binding site" evidence="4">
    <location>
        <position position="440"/>
    </location>
    <ligand>
        <name>S-adenosyl-L-methionine</name>
        <dbReference type="ChEBI" id="CHEBI:59789"/>
    </ligand>
</feature>
<dbReference type="PROSITE" id="PS01231">
    <property type="entry name" value="TRMA_2"/>
    <property type="match status" value="1"/>
</dbReference>
<protein>
    <recommendedName>
        <fullName evidence="7">TRAM domain-containing protein</fullName>
    </recommendedName>
</protein>
<dbReference type="PROSITE" id="PS51622">
    <property type="entry name" value="SAM_MT_RNA_M5U_2"/>
    <property type="match status" value="1"/>
</dbReference>
<evidence type="ECO:0008006" key="7">
    <source>
        <dbReference type="Google" id="ProtNLM"/>
    </source>
</evidence>
<name>A0A2T9XXI1_9FUNG</name>
<sequence length="601" mass="68637">MLAKDKKKVDPWGLPSALDPDIHLYYYPKDINVEKFSSFAEKKHQKTKLYDQIINLFFNSILDPDQMENMGDTKFLNFSDKTDQEKWCQNPPFTAVKNYIVSRETVSTNNQNLNDESTSVQPTTLMLHVHKVMNNGYGLATTENSEQLVNTLKAGDRVWFYVVPFTLKNEIVYAQVVENNWGYSVCDLKSVETKAENRIDAPCKYFGKCSGCQLQMITYKDQLEFKQKSVEFSFKHENSNFINSEIVVNEVIGSPKQFGYRTKLTPHFDLFKWMPREQTSIGFNYINRREVLDIEECIIGTPHVNSGLTETRKITKNNFDTFKRGATLLIRQTESLNETFVLKPKDMVTETVSTISTLNIDEQIYNKQMQLLDDLKSEKGFTGDLDTVSYKFQFQASSFFQNNNSVLPKLVHYVRYQIGLANKYRLETKFPEIKYLVDAYCGAGLFAIGCSSDFEKVVGIEISKESISNAKNNSLGIKNCEFYQGDASNIFEKVKQTDGSINFSPNQTAVIIDPPRKGSNPQFLNQLVEYAPAVIVYVACGVPAQARDINYLVRNGSVVLNPTETKNAENKPLYKISSIQPFDLFPQTFHVENVVTLIRIN</sequence>
<evidence type="ECO:0000313" key="6">
    <source>
        <dbReference type="Proteomes" id="UP000245699"/>
    </source>
</evidence>
<dbReference type="GO" id="GO:0030697">
    <property type="term" value="F:tRNA (uracil(54)-C5)-methyltransferase activity, S-adenosyl methionine-dependent"/>
    <property type="evidence" value="ECO:0007669"/>
    <property type="project" value="InterPro"/>
</dbReference>
<dbReference type="PROSITE" id="PS51687">
    <property type="entry name" value="SAM_MT_RNA_M5U"/>
    <property type="match status" value="1"/>
</dbReference>
<dbReference type="Gene3D" id="2.40.50.140">
    <property type="entry name" value="Nucleic acid-binding proteins"/>
    <property type="match status" value="1"/>
</dbReference>
<comment type="caution">
    <text evidence="5">The sequence shown here is derived from an EMBL/GenBank/DDBJ whole genome shotgun (WGS) entry which is preliminary data.</text>
</comment>
<evidence type="ECO:0000256" key="2">
    <source>
        <dbReference type="ARBA" id="ARBA00022679"/>
    </source>
</evidence>
<dbReference type="CDD" id="cd02440">
    <property type="entry name" value="AdoMet_MTases"/>
    <property type="match status" value="1"/>
</dbReference>
<keyword evidence="6" id="KW-1185">Reference proteome</keyword>
<evidence type="ECO:0000256" key="4">
    <source>
        <dbReference type="PROSITE-ProRule" id="PRU01024"/>
    </source>
</evidence>
<dbReference type="GO" id="GO:0008033">
    <property type="term" value="P:tRNA processing"/>
    <property type="evidence" value="ECO:0007669"/>
    <property type="project" value="InterPro"/>
</dbReference>
<feature type="binding site" evidence="4">
    <location>
        <position position="513"/>
    </location>
    <ligand>
        <name>S-adenosyl-L-methionine</name>
        <dbReference type="ChEBI" id="CHEBI:59789"/>
    </ligand>
</feature>
<dbReference type="InterPro" id="IPR029063">
    <property type="entry name" value="SAM-dependent_MTases_sf"/>
</dbReference>
<dbReference type="Pfam" id="PF05958">
    <property type="entry name" value="tRNA_U5-meth_tr"/>
    <property type="match status" value="1"/>
</dbReference>
<comment type="similarity">
    <text evidence="4">Belongs to the class I-like SAM-binding methyltransferase superfamily. RNA M5U methyltransferase family.</text>
</comment>
<dbReference type="InterPro" id="IPR025795">
    <property type="entry name" value="tRNA_(uracil-5-)_MeTrfase"/>
</dbReference>
<feature type="binding site" evidence="4">
    <location>
        <position position="461"/>
    </location>
    <ligand>
        <name>S-adenosyl-L-methionine</name>
        <dbReference type="ChEBI" id="CHEBI:59789"/>
    </ligand>
</feature>
<evidence type="ECO:0000256" key="3">
    <source>
        <dbReference type="ARBA" id="ARBA00022691"/>
    </source>
</evidence>
<reference evidence="5 6" key="1">
    <citation type="journal article" date="2018" name="MBio">
        <title>Comparative Genomics Reveals the Core Gene Toolbox for the Fungus-Insect Symbiosis.</title>
        <authorList>
            <person name="Wang Y."/>
            <person name="Stata M."/>
            <person name="Wang W."/>
            <person name="Stajich J.E."/>
            <person name="White M.M."/>
            <person name="Moncalvo J.M."/>
        </authorList>
    </citation>
    <scope>NUCLEOTIDE SEQUENCE [LARGE SCALE GENOMIC DNA]</scope>
    <source>
        <strain evidence="5 6">AUS-77-4</strain>
    </source>
</reference>
<feature type="binding site" evidence="4">
    <location>
        <position position="401"/>
    </location>
    <ligand>
        <name>S-adenosyl-L-methionine</name>
        <dbReference type="ChEBI" id="CHEBI:59789"/>
    </ligand>
</feature>
<evidence type="ECO:0000256" key="1">
    <source>
        <dbReference type="ARBA" id="ARBA00022603"/>
    </source>
</evidence>